<gene>
    <name evidence="2" type="ORF">PGT21_033346</name>
</gene>
<evidence type="ECO:0000313" key="2">
    <source>
        <dbReference type="EMBL" id="KAA1113543.1"/>
    </source>
</evidence>
<reference evidence="2 3" key="1">
    <citation type="submission" date="2019-05" db="EMBL/GenBank/DDBJ databases">
        <title>Emergence of the Ug99 lineage of the wheat stem rust pathogen through somatic hybridization.</title>
        <authorList>
            <person name="Li F."/>
            <person name="Upadhyaya N.M."/>
            <person name="Sperschneider J."/>
            <person name="Matny O."/>
            <person name="Nguyen-Phuc H."/>
            <person name="Mago R."/>
            <person name="Raley C."/>
            <person name="Miller M.E."/>
            <person name="Silverstein K.A.T."/>
            <person name="Henningsen E."/>
            <person name="Hirsch C.D."/>
            <person name="Visser B."/>
            <person name="Pretorius Z.A."/>
            <person name="Steffenson B.J."/>
            <person name="Schwessinger B."/>
            <person name="Dodds P.N."/>
            <person name="Figueroa M."/>
        </authorList>
    </citation>
    <scope>NUCLEOTIDE SEQUENCE [LARGE SCALE GENOMIC DNA]</scope>
    <source>
        <strain evidence="2">21-0</strain>
    </source>
</reference>
<organism evidence="2 3">
    <name type="scientific">Puccinia graminis f. sp. tritici</name>
    <dbReference type="NCBI Taxonomy" id="56615"/>
    <lineage>
        <taxon>Eukaryota</taxon>
        <taxon>Fungi</taxon>
        <taxon>Dikarya</taxon>
        <taxon>Basidiomycota</taxon>
        <taxon>Pucciniomycotina</taxon>
        <taxon>Pucciniomycetes</taxon>
        <taxon>Pucciniales</taxon>
        <taxon>Pucciniaceae</taxon>
        <taxon>Puccinia</taxon>
    </lineage>
</organism>
<accession>A0A5B0QKC7</accession>
<evidence type="ECO:0000256" key="1">
    <source>
        <dbReference type="SAM" id="MobiDB-lite"/>
    </source>
</evidence>
<feature type="compositionally biased region" description="Basic and acidic residues" evidence="1">
    <location>
        <begin position="14"/>
        <end position="25"/>
    </location>
</feature>
<comment type="caution">
    <text evidence="2">The sequence shown here is derived from an EMBL/GenBank/DDBJ whole genome shotgun (WGS) entry which is preliminary data.</text>
</comment>
<dbReference type="AlphaFoldDB" id="A0A5B0QKC7"/>
<evidence type="ECO:0000313" key="3">
    <source>
        <dbReference type="Proteomes" id="UP000324748"/>
    </source>
</evidence>
<dbReference type="EMBL" id="VSWC01000015">
    <property type="protein sequence ID" value="KAA1113543.1"/>
    <property type="molecule type" value="Genomic_DNA"/>
</dbReference>
<dbReference type="Proteomes" id="UP000324748">
    <property type="component" value="Unassembled WGS sequence"/>
</dbReference>
<proteinExistence type="predicted"/>
<sequence>MPRVYSSAKLTNTSKHEQNRADYRDREAPFITTPNRRGSFIRFPVLQKSDRLRGGLRVGSIGGN</sequence>
<protein>
    <submittedName>
        <fullName evidence="2">Uncharacterized protein</fullName>
    </submittedName>
</protein>
<feature type="region of interest" description="Disordered" evidence="1">
    <location>
        <begin position="1"/>
        <end position="25"/>
    </location>
</feature>
<name>A0A5B0QKC7_PUCGR</name>
<keyword evidence="3" id="KW-1185">Reference proteome</keyword>